<feature type="chain" id="PRO_5018531690" description="EGF-like domain-containing protein" evidence="1">
    <location>
        <begin position="23"/>
        <end position="234"/>
    </location>
</feature>
<keyword evidence="3" id="KW-1185">Reference proteome</keyword>
<evidence type="ECO:0000313" key="3">
    <source>
        <dbReference type="Proteomes" id="UP000784294"/>
    </source>
</evidence>
<comment type="caution">
    <text evidence="2">The sequence shown here is derived from an EMBL/GenBank/DDBJ whole genome shotgun (WGS) entry which is preliminary data.</text>
</comment>
<evidence type="ECO:0000313" key="2">
    <source>
        <dbReference type="EMBL" id="VEL31613.1"/>
    </source>
</evidence>
<proteinExistence type="predicted"/>
<dbReference type="AlphaFoldDB" id="A0A3S5AA51"/>
<keyword evidence="1" id="KW-0732">Signal</keyword>
<name>A0A3S5AA51_9PLAT</name>
<evidence type="ECO:0008006" key="4">
    <source>
        <dbReference type="Google" id="ProtNLM"/>
    </source>
</evidence>
<dbReference type="EMBL" id="CAAALY010124563">
    <property type="protein sequence ID" value="VEL31613.1"/>
    <property type="molecule type" value="Genomic_DNA"/>
</dbReference>
<evidence type="ECO:0000256" key="1">
    <source>
        <dbReference type="SAM" id="SignalP"/>
    </source>
</evidence>
<organism evidence="2 3">
    <name type="scientific">Protopolystoma xenopodis</name>
    <dbReference type="NCBI Taxonomy" id="117903"/>
    <lineage>
        <taxon>Eukaryota</taxon>
        <taxon>Metazoa</taxon>
        <taxon>Spiralia</taxon>
        <taxon>Lophotrochozoa</taxon>
        <taxon>Platyhelminthes</taxon>
        <taxon>Monogenea</taxon>
        <taxon>Polyopisthocotylea</taxon>
        <taxon>Polystomatidea</taxon>
        <taxon>Polystomatidae</taxon>
        <taxon>Protopolystoma</taxon>
    </lineage>
</organism>
<accession>A0A3S5AA51</accession>
<feature type="signal peptide" evidence="1">
    <location>
        <begin position="1"/>
        <end position="22"/>
    </location>
</feature>
<reference evidence="2" key="1">
    <citation type="submission" date="2018-11" db="EMBL/GenBank/DDBJ databases">
        <authorList>
            <consortium name="Pathogen Informatics"/>
        </authorList>
    </citation>
    <scope>NUCLEOTIDE SEQUENCE</scope>
</reference>
<protein>
    <recommendedName>
        <fullName evidence="4">EGF-like domain-containing protein</fullName>
    </recommendedName>
</protein>
<sequence length="234" mass="25596">MMVMMMMMIIIIIIYALASASASLQTDAFGDNSAKYRQRMQPVALVLAIPIASPSPVRCGSWHPFAQSSVRLLVPFSPFCLHLPHHKHTSTHNGRQSSLASSWTSSFSFRPCSVELSRTGYHGSLLVHVPIDCPKQRHSIRAYFAADESHPSTVATRRRLPLGRLGNARSLPLPFSNCPEAPPICGKLECLFGKNGLFLGCTCSAQDALQTSPCANCTISRQLLRFAGTKVSRL</sequence>
<dbReference type="Proteomes" id="UP000784294">
    <property type="component" value="Unassembled WGS sequence"/>
</dbReference>
<gene>
    <name evidence="2" type="ORF">PXEA_LOCUS25053</name>
</gene>